<dbReference type="GO" id="GO:0016757">
    <property type="term" value="F:glycosyltransferase activity"/>
    <property type="evidence" value="ECO:0007669"/>
    <property type="project" value="UniProtKB-KW"/>
</dbReference>
<dbReference type="EC" id="2.4.-.-" evidence="2"/>
<dbReference type="Pfam" id="PF00534">
    <property type="entry name" value="Glycos_transf_1"/>
    <property type="match status" value="1"/>
</dbReference>
<keyword evidence="3" id="KW-1185">Reference proteome</keyword>
<dbReference type="PANTHER" id="PTHR45947:SF3">
    <property type="entry name" value="SULFOQUINOVOSYL TRANSFERASE SQD2"/>
    <property type="match status" value="1"/>
</dbReference>
<dbReference type="PANTHER" id="PTHR45947">
    <property type="entry name" value="SULFOQUINOVOSYL TRANSFERASE SQD2"/>
    <property type="match status" value="1"/>
</dbReference>
<evidence type="ECO:0000259" key="1">
    <source>
        <dbReference type="Pfam" id="PF00534"/>
    </source>
</evidence>
<name>A0ABU9XPE6_9SPHN</name>
<sequence>MSLAAPRTILIATPGRQHADHLAAALLEAGFAATLHYGTPIRPGLSNVLAAHSGRHTLLAFVFRTANRLLPLAMSARISARLYDLFDRRIARQLRHTGPRAVIGYESAALHLFTAARRRGVTTILDAASVHHRLQAEAGLADAGSVFRGQVNARKDAEIALADHILCCSTLAAQSYLAAGVPVERVHIVPLGFEPRAFAPDPTAASHTGPLRIAFVGRFTTVKGADLLATALQRLTADGIAYDCRVAALRADGDQQLVARLALRATLLGKVPHERLADLYRWADLLVMPSRFDSFGLVVPEALACGLPVLASDRVGAGDLITPGVNGDIVPFNDADALTAKLALFAADPELVRVMRPAAAASVRGAEWMHYRAHAAATVAAILEAAPRP</sequence>
<dbReference type="Gene3D" id="3.40.50.2000">
    <property type="entry name" value="Glycogen Phosphorylase B"/>
    <property type="match status" value="2"/>
</dbReference>
<dbReference type="SUPFAM" id="SSF53756">
    <property type="entry name" value="UDP-Glycosyltransferase/glycogen phosphorylase"/>
    <property type="match status" value="1"/>
</dbReference>
<evidence type="ECO:0000313" key="2">
    <source>
        <dbReference type="EMBL" id="MEN2785432.1"/>
    </source>
</evidence>
<feature type="domain" description="Glycosyl transferase family 1" evidence="1">
    <location>
        <begin position="208"/>
        <end position="359"/>
    </location>
</feature>
<reference evidence="2 3" key="1">
    <citation type="submission" date="2024-05" db="EMBL/GenBank/DDBJ databases">
        <authorList>
            <person name="Liu Q."/>
            <person name="Xin Y.-H."/>
        </authorList>
    </citation>
    <scope>NUCLEOTIDE SEQUENCE [LARGE SCALE GENOMIC DNA]</scope>
    <source>
        <strain evidence="2 3">CGMCC 1.15349</strain>
    </source>
</reference>
<dbReference type="InterPro" id="IPR001296">
    <property type="entry name" value="Glyco_trans_1"/>
</dbReference>
<dbReference type="CDD" id="cd03801">
    <property type="entry name" value="GT4_PimA-like"/>
    <property type="match status" value="1"/>
</dbReference>
<gene>
    <name evidence="2" type="ORF">ABC969_03235</name>
</gene>
<organism evidence="2 3">
    <name type="scientific">Sphingomonas qilianensis</name>
    <dbReference type="NCBI Taxonomy" id="1736690"/>
    <lineage>
        <taxon>Bacteria</taxon>
        <taxon>Pseudomonadati</taxon>
        <taxon>Pseudomonadota</taxon>
        <taxon>Alphaproteobacteria</taxon>
        <taxon>Sphingomonadales</taxon>
        <taxon>Sphingomonadaceae</taxon>
        <taxon>Sphingomonas</taxon>
    </lineage>
</organism>
<evidence type="ECO:0000313" key="3">
    <source>
        <dbReference type="Proteomes" id="UP001404104"/>
    </source>
</evidence>
<dbReference type="EMBL" id="JBDIMF010000001">
    <property type="protein sequence ID" value="MEN2785432.1"/>
    <property type="molecule type" value="Genomic_DNA"/>
</dbReference>
<keyword evidence="2" id="KW-0808">Transferase</keyword>
<dbReference type="Proteomes" id="UP001404104">
    <property type="component" value="Unassembled WGS sequence"/>
</dbReference>
<protein>
    <submittedName>
        <fullName evidence="2">Glycosyltransferase family 4 protein</fullName>
        <ecNumber evidence="2">2.4.-.-</ecNumber>
    </submittedName>
</protein>
<proteinExistence type="predicted"/>
<dbReference type="RefSeq" id="WP_345862914.1">
    <property type="nucleotide sequence ID" value="NZ_JBDIMF010000001.1"/>
</dbReference>
<dbReference type="InterPro" id="IPR050194">
    <property type="entry name" value="Glycosyltransferase_grp1"/>
</dbReference>
<comment type="caution">
    <text evidence="2">The sequence shown here is derived from an EMBL/GenBank/DDBJ whole genome shotgun (WGS) entry which is preliminary data.</text>
</comment>
<accession>A0ABU9XPE6</accession>
<keyword evidence="2" id="KW-0328">Glycosyltransferase</keyword>